<evidence type="ECO:0000256" key="1">
    <source>
        <dbReference type="ARBA" id="ARBA00022853"/>
    </source>
</evidence>
<dbReference type="EMBL" id="LN736362">
    <property type="protein sequence ID" value="CEP61525.1"/>
    <property type="molecule type" value="Genomic_DNA"/>
</dbReference>
<dbReference type="GO" id="GO:0071028">
    <property type="term" value="P:nuclear mRNA surveillance"/>
    <property type="evidence" value="ECO:0007669"/>
    <property type="project" value="EnsemblFungi"/>
</dbReference>
<dbReference type="GO" id="GO:0006325">
    <property type="term" value="P:chromatin organization"/>
    <property type="evidence" value="ECO:0007669"/>
    <property type="project" value="UniProtKB-KW"/>
</dbReference>
<dbReference type="GO" id="GO:0070390">
    <property type="term" value="C:transcription export complex 2"/>
    <property type="evidence" value="ECO:0007669"/>
    <property type="project" value="UniProtKB-UniRule"/>
</dbReference>
<evidence type="ECO:0000313" key="4">
    <source>
        <dbReference type="EMBL" id="CEP61525.1"/>
    </source>
</evidence>
<dbReference type="InterPro" id="IPR038212">
    <property type="entry name" value="TF_EnY2_sf"/>
</dbReference>
<reference evidence="4 5" key="1">
    <citation type="submission" date="2014-12" db="EMBL/GenBank/DDBJ databases">
        <authorList>
            <person name="Neuveglise Cecile"/>
        </authorList>
    </citation>
    <scope>NUCLEOTIDE SEQUENCE [LARGE SCALE GENOMIC DNA]</scope>
    <source>
        <strain evidence="4 5">CBS 12615</strain>
    </source>
</reference>
<keyword evidence="3" id="KW-0509">mRNA transport</keyword>
<dbReference type="Pfam" id="PF10163">
    <property type="entry name" value="EnY2"/>
    <property type="match status" value="1"/>
</dbReference>
<protein>
    <recommendedName>
        <fullName evidence="3">Transcription and mRNA export factor SUS1</fullName>
    </recommendedName>
</protein>
<organism evidence="4 5">
    <name type="scientific">Lachancea lanzarotensis</name>
    <dbReference type="NCBI Taxonomy" id="1245769"/>
    <lineage>
        <taxon>Eukaryota</taxon>
        <taxon>Fungi</taxon>
        <taxon>Dikarya</taxon>
        <taxon>Ascomycota</taxon>
        <taxon>Saccharomycotina</taxon>
        <taxon>Saccharomycetes</taxon>
        <taxon>Saccharomycetales</taxon>
        <taxon>Saccharomycetaceae</taxon>
        <taxon>Lachancea</taxon>
    </lineage>
</organism>
<dbReference type="GO" id="GO:0000932">
    <property type="term" value="C:P-body"/>
    <property type="evidence" value="ECO:0007669"/>
    <property type="project" value="UniProtKB-SubCell"/>
</dbReference>
<evidence type="ECO:0000256" key="2">
    <source>
        <dbReference type="ARBA" id="ARBA00023010"/>
    </source>
</evidence>
<dbReference type="InterPro" id="IPR018783">
    <property type="entry name" value="TF_ENY2"/>
</dbReference>
<dbReference type="GO" id="GO:0045944">
    <property type="term" value="P:positive regulation of transcription by RNA polymerase II"/>
    <property type="evidence" value="ECO:0007669"/>
    <property type="project" value="EnsemblFungi"/>
</dbReference>
<gene>
    <name evidence="3" type="primary">SUS1</name>
    <name evidence="4" type="ORF">LALA0_S03e04808g</name>
</gene>
<dbReference type="GO" id="GO:0015031">
    <property type="term" value="P:protein transport"/>
    <property type="evidence" value="ECO:0007669"/>
    <property type="project" value="UniProtKB-KW"/>
</dbReference>
<keyword evidence="2 3" id="KW-0811">Translocation</keyword>
<accession>A0A0C7N839</accession>
<dbReference type="GO" id="GO:0000124">
    <property type="term" value="C:SAGA complex"/>
    <property type="evidence" value="ECO:0007669"/>
    <property type="project" value="UniProtKB-UniRule"/>
</dbReference>
<dbReference type="HAMAP" id="MF_03046">
    <property type="entry name" value="ENY2_Sus1"/>
    <property type="match status" value="1"/>
</dbReference>
<evidence type="ECO:0000256" key="3">
    <source>
        <dbReference type="HAMAP-Rule" id="MF_03046"/>
    </source>
</evidence>
<comment type="subunit">
    <text evidence="3">Component of the nuclear pore complex (NPC)-associated TREX-2 complex (transcription and export complex 2), composed of at least SUS1, SAC3, THP1, SEM1, and CDC31. TREX-2 contains 2 SUS1 chains. The TREX-2 complex interacts with the nucleoporin NUP1. Component of the 1.8 MDa SAGA transcription coactivator-HAT complex. SAGA is built of 5 distinct domains with specialized functions. Within the SAGA complex, SUS1, SGF11, SGF73 and UBP8 form an additional subcomplex of SAGA called the DUB module (deubiquitination module). Interacts directly with THP1, SAC3, SGF11, and with the RNA polymerase II.</text>
</comment>
<dbReference type="Proteomes" id="UP000054304">
    <property type="component" value="Unassembled WGS sequence"/>
</dbReference>
<dbReference type="GO" id="GO:0046695">
    <property type="term" value="C:SLIK (SAGA-like) complex"/>
    <property type="evidence" value="ECO:0007669"/>
    <property type="project" value="EnsemblFungi"/>
</dbReference>
<dbReference type="GO" id="GO:0006368">
    <property type="term" value="P:transcription elongation by RNA polymerase II"/>
    <property type="evidence" value="ECO:0007669"/>
    <property type="project" value="UniProtKB-UniRule"/>
</dbReference>
<dbReference type="OrthoDB" id="6221744at2759"/>
<name>A0A0C7N839_9SACH</name>
<dbReference type="PANTHER" id="PTHR12514">
    <property type="entry name" value="ENHANCER OF YELLOW 2 TRANSCRIPTION FACTOR"/>
    <property type="match status" value="1"/>
</dbReference>
<dbReference type="GO" id="GO:0000973">
    <property type="term" value="P:post-transcriptional tethering of RNA polymerase II gene DNA at nuclear periphery"/>
    <property type="evidence" value="ECO:0007669"/>
    <property type="project" value="EnsemblFungi"/>
</dbReference>
<dbReference type="GO" id="GO:0008047">
    <property type="term" value="F:enzyme activator activity"/>
    <property type="evidence" value="ECO:0007669"/>
    <property type="project" value="EnsemblFungi"/>
</dbReference>
<keyword evidence="3" id="KW-0963">Cytoplasm</keyword>
<keyword evidence="1 3" id="KW-0156">Chromatin regulator</keyword>
<proteinExistence type="inferred from homology"/>
<keyword evidence="3" id="KW-0653">Protein transport</keyword>
<dbReference type="GO" id="GO:0003682">
    <property type="term" value="F:chromatin binding"/>
    <property type="evidence" value="ECO:0007669"/>
    <property type="project" value="EnsemblFungi"/>
</dbReference>
<dbReference type="HOGENOM" id="CLU_134052_2_1_1"/>
<dbReference type="Gene3D" id="1.10.246.140">
    <property type="match status" value="1"/>
</dbReference>
<keyword evidence="3" id="KW-0010">Activator</keyword>
<dbReference type="GO" id="GO:0003713">
    <property type="term" value="F:transcription coactivator activity"/>
    <property type="evidence" value="ECO:0007669"/>
    <property type="project" value="UniProtKB-UniRule"/>
</dbReference>
<dbReference type="STRING" id="1245769.A0A0C7N839"/>
<keyword evidence="3" id="KW-0804">Transcription</keyword>
<keyword evidence="5" id="KW-1185">Reference proteome</keyword>
<evidence type="ECO:0000313" key="5">
    <source>
        <dbReference type="Proteomes" id="UP000054304"/>
    </source>
</evidence>
<dbReference type="GO" id="GO:0005643">
    <property type="term" value="C:nuclear pore"/>
    <property type="evidence" value="ECO:0007669"/>
    <property type="project" value="UniProtKB-UniRule"/>
</dbReference>
<dbReference type="GO" id="GO:0005654">
    <property type="term" value="C:nucleoplasm"/>
    <property type="evidence" value="ECO:0007669"/>
    <property type="project" value="UniProtKB-SubCell"/>
</dbReference>
<dbReference type="AlphaFoldDB" id="A0A0C7N839"/>
<sequence length="99" mass="10970">MTSGDSSTIQVKAQIQQHLVESGNYEIISNNLSQRLLQEGWTDQVKKLTQDEISNDSSATFTQILSKVEPKASELVSESTKQEILAKIEGFLAEIVDTE</sequence>
<dbReference type="GO" id="GO:0016973">
    <property type="term" value="P:poly(A)+ mRNA export from nucleus"/>
    <property type="evidence" value="ECO:0007669"/>
    <property type="project" value="EnsemblFungi"/>
</dbReference>
<comment type="subcellular location">
    <subcellularLocation>
        <location evidence="3">Nucleus</location>
        <location evidence="3">Nucleoplasm</location>
    </subcellularLocation>
    <subcellularLocation>
        <location evidence="3">Cytoplasm</location>
        <location evidence="3">P-body</location>
    </subcellularLocation>
</comment>
<keyword evidence="3" id="KW-0813">Transport</keyword>
<comment type="similarity">
    <text evidence="3">Belongs to the ENY2 family.</text>
</comment>
<dbReference type="GO" id="GO:0071819">
    <property type="term" value="C:DUBm complex"/>
    <property type="evidence" value="ECO:0007669"/>
    <property type="project" value="UniProtKB-UniRule"/>
</dbReference>
<keyword evidence="3" id="KW-0539">Nucleus</keyword>
<dbReference type="GO" id="GO:0032880">
    <property type="term" value="P:regulation of protein localization"/>
    <property type="evidence" value="ECO:0007669"/>
    <property type="project" value="EnsemblFungi"/>
</dbReference>
<keyword evidence="3" id="KW-0805">Transcription regulation</keyword>
<comment type="function">
    <text evidence="3">Involved in mRNA export coupled transcription activation by association with both the TREX-2 and the SAGA complexes. At the promoters, SAGA is required for recruitment of the basal transcription machinery. It influences RNA polymerase II transcriptional activity through different activities such as TBP interaction and promoter selectivity, interaction with transcription activators, and chromatin modification through histone acetylation and deubiquitination. Within the SAGA complex, participates to a subcomplex required for deubiquitination of H2B and for the maintenance of steady-state H3 methylation levels. The TREX-2 complex functions in docking export-competent ribonucleoprotein particles (mRNPs) to the nuclear entrance of the nuclear pore complex (nuclear basket). TREX-2 participates in mRNA export and accurate chromatin positioning in the nucleus by tethering genes to the nuclear periphery. May also be involved in cytoplasmic mRNA decay by interaction with components of P-bodies.</text>
</comment>